<sequence>MKRLRKTVVHHVIGSLVLGLFACCSGAYAQYYEFPVLNTMGNTDLPGNDIQHYVLPSSYVGNIDLREGMCQGHCARNSNCASYTYVKPNVIDAYPHCYLKNTIPAAYSNSCCNSGSFFEADTDRAGADYRSFNSNQPRVCMDACMDESQCRAWTWVKPGIQAASGVCWLKTQWGSASPNTCCTSGRVEKGILH</sequence>
<dbReference type="AlphaFoldDB" id="C5BI67"/>
<organism evidence="3 4">
    <name type="scientific">Teredinibacter turnerae (strain ATCC 39867 / T7901)</name>
    <dbReference type="NCBI Taxonomy" id="377629"/>
    <lineage>
        <taxon>Bacteria</taxon>
        <taxon>Pseudomonadati</taxon>
        <taxon>Pseudomonadota</taxon>
        <taxon>Gammaproteobacteria</taxon>
        <taxon>Cellvibrionales</taxon>
        <taxon>Cellvibrionaceae</taxon>
        <taxon>Teredinibacter</taxon>
    </lineage>
</organism>
<feature type="chain" id="PRO_5002946941" evidence="1">
    <location>
        <begin position="30"/>
        <end position="193"/>
    </location>
</feature>
<keyword evidence="1" id="KW-0732">Signal</keyword>
<dbReference type="InterPro" id="IPR003609">
    <property type="entry name" value="Pan_app"/>
</dbReference>
<dbReference type="HOGENOM" id="CLU_120476_0_0_6"/>
<protein>
    <submittedName>
        <fullName evidence="3">PAN/apple domain protein</fullName>
    </submittedName>
</protein>
<gene>
    <name evidence="3" type="ordered locus">TERTU_4242</name>
</gene>
<dbReference type="PROSITE" id="PS51257">
    <property type="entry name" value="PROKAR_LIPOPROTEIN"/>
    <property type="match status" value="1"/>
</dbReference>
<dbReference type="PANTHER" id="PTHR33946">
    <property type="match status" value="1"/>
</dbReference>
<evidence type="ECO:0000256" key="1">
    <source>
        <dbReference type="SAM" id="SignalP"/>
    </source>
</evidence>
<dbReference type="EMBL" id="CP001614">
    <property type="protein sequence ID" value="ACR14524.1"/>
    <property type="molecule type" value="Genomic_DNA"/>
</dbReference>
<evidence type="ECO:0000259" key="2">
    <source>
        <dbReference type="Pfam" id="PF14295"/>
    </source>
</evidence>
<proteinExistence type="predicted"/>
<evidence type="ECO:0000313" key="4">
    <source>
        <dbReference type="Proteomes" id="UP000009080"/>
    </source>
</evidence>
<dbReference type="PANTHER" id="PTHR33946:SF4">
    <property type="entry name" value="COAGULATION FACTOR XI"/>
    <property type="match status" value="1"/>
</dbReference>
<dbReference type="RefSeq" id="WP_015820638.1">
    <property type="nucleotide sequence ID" value="NC_012997.1"/>
</dbReference>
<dbReference type="eggNOG" id="COG3591">
    <property type="taxonomic scope" value="Bacteria"/>
</dbReference>
<accession>C5BI67</accession>
<dbReference type="Proteomes" id="UP000009080">
    <property type="component" value="Chromosome"/>
</dbReference>
<feature type="domain" description="Apple" evidence="2">
    <location>
        <begin position="122"/>
        <end position="170"/>
    </location>
</feature>
<name>C5BI67_TERTT</name>
<evidence type="ECO:0000313" key="3">
    <source>
        <dbReference type="EMBL" id="ACR14524.1"/>
    </source>
</evidence>
<keyword evidence="4" id="KW-1185">Reference proteome</keyword>
<dbReference type="STRING" id="377629.TERTU_4242"/>
<dbReference type="Pfam" id="PF14295">
    <property type="entry name" value="PAN_4"/>
    <property type="match status" value="2"/>
</dbReference>
<dbReference type="OrthoDB" id="238206at2"/>
<dbReference type="Gene3D" id="3.50.4.10">
    <property type="entry name" value="Hepatocyte Growth Factor"/>
    <property type="match status" value="2"/>
</dbReference>
<dbReference type="KEGG" id="ttu:TERTU_4242"/>
<feature type="signal peptide" evidence="1">
    <location>
        <begin position="1"/>
        <end position="29"/>
    </location>
</feature>
<reference evidence="3 4" key="1">
    <citation type="journal article" date="2009" name="PLoS ONE">
        <title>The complete genome of Teredinibacter turnerae T7901: an intracellular endosymbiont of marine wood-boring bivalves (shipworms).</title>
        <authorList>
            <person name="Yang J.C."/>
            <person name="Madupu R."/>
            <person name="Durkin A.S."/>
            <person name="Ekborg N.A."/>
            <person name="Pedamallu C.S."/>
            <person name="Hostetler J.B."/>
            <person name="Radune D."/>
            <person name="Toms B.S."/>
            <person name="Henrissat B."/>
            <person name="Coutinho P.M."/>
            <person name="Schwarz S."/>
            <person name="Field L."/>
            <person name="Trindade-Silva A.E."/>
            <person name="Soares C.A.G."/>
            <person name="Elshahawi S."/>
            <person name="Hanora A."/>
            <person name="Schmidt E.W."/>
            <person name="Haygood M.G."/>
            <person name="Posfai J."/>
            <person name="Benner J."/>
            <person name="Madinger C."/>
            <person name="Nove J."/>
            <person name="Anton B."/>
            <person name="Chaudhary K."/>
            <person name="Foster J."/>
            <person name="Holman A."/>
            <person name="Kumar S."/>
            <person name="Lessard P.A."/>
            <person name="Luyten Y.A."/>
            <person name="Slatko B."/>
            <person name="Wood N."/>
            <person name="Wu B."/>
            <person name="Teplitski M."/>
            <person name="Mougous J.D."/>
            <person name="Ward N."/>
            <person name="Eisen J.A."/>
            <person name="Badger J.H."/>
            <person name="Distel D.L."/>
        </authorList>
    </citation>
    <scope>NUCLEOTIDE SEQUENCE [LARGE SCALE GENOMIC DNA]</scope>
    <source>
        <strain evidence="4">ATCC 39867 / T7901</strain>
    </source>
</reference>
<feature type="domain" description="Apple" evidence="2">
    <location>
        <begin position="43"/>
        <end position="100"/>
    </location>
</feature>